<dbReference type="CDD" id="cd03496">
    <property type="entry name" value="SQR_TypeC_CybS"/>
    <property type="match status" value="1"/>
</dbReference>
<evidence type="ECO:0000256" key="5">
    <source>
        <dbReference type="ARBA" id="ARBA00022792"/>
    </source>
</evidence>
<dbReference type="PANTHER" id="PTHR13337">
    <property type="entry name" value="SUCCINATE DEHYDROGENASE"/>
    <property type="match status" value="1"/>
</dbReference>
<feature type="binding site" description="axial binding residue" evidence="11">
    <location>
        <position position="109"/>
    </location>
    <ligand>
        <name>heme b</name>
        <dbReference type="ChEBI" id="CHEBI:60344"/>
        <note>ligand shared with SDHC</note>
    </ligand>
    <ligandPart>
        <name>Fe</name>
        <dbReference type="ChEBI" id="CHEBI:18248"/>
    </ligandPart>
</feature>
<keyword evidence="11" id="KW-0408">Iron</keyword>
<dbReference type="EMBL" id="AE016819">
    <property type="protein sequence ID" value="AAS53894.1"/>
    <property type="molecule type" value="Genomic_DNA"/>
</dbReference>
<evidence type="ECO:0000256" key="9">
    <source>
        <dbReference type="ARBA" id="ARBA00023136"/>
    </source>
</evidence>
<dbReference type="SUPFAM" id="SSF81343">
    <property type="entry name" value="Fumarate reductase respiratory complex transmembrane subunits"/>
    <property type="match status" value="1"/>
</dbReference>
<evidence type="ECO:0000256" key="1">
    <source>
        <dbReference type="ARBA" id="ARBA00004448"/>
    </source>
</evidence>
<feature type="transmembrane region" description="Helical" evidence="12">
    <location>
        <begin position="129"/>
        <end position="150"/>
    </location>
</feature>
<sequence length="180" mass="20144">MFKLSTPVPFSLIARQGPLLHSRPISFKSTLEKFKLTPPPPGGVTGNVNEAFQPPEPNYMQGSYHWYYERISAVSMIPLTLVPLYGAVTGASVEYPLIDAALCSMLLIHTQMGLTSCIVDYIPKRKFGIWHNLAMCLLYSGTAVGLYGVYTLETESNGLMDLIGRMWREPDTHPIFSMRR</sequence>
<evidence type="ECO:0000256" key="11">
    <source>
        <dbReference type="PIRSR" id="PIRSR607992-2"/>
    </source>
</evidence>
<evidence type="ECO:0000256" key="8">
    <source>
        <dbReference type="ARBA" id="ARBA00023128"/>
    </source>
</evidence>
<feature type="transmembrane region" description="Helical" evidence="12">
    <location>
        <begin position="97"/>
        <end position="122"/>
    </location>
</feature>
<evidence type="ECO:0000313" key="13">
    <source>
        <dbReference type="EMBL" id="AAS53894.1"/>
    </source>
</evidence>
<keyword evidence="4 12" id="KW-0812">Transmembrane</keyword>
<proteinExistence type="inferred from homology"/>
<accession>Q752Q0</accession>
<dbReference type="FunCoup" id="Q752Q0">
    <property type="interactions" value="85"/>
</dbReference>
<evidence type="ECO:0000256" key="12">
    <source>
        <dbReference type="RuleBase" id="RU364031"/>
    </source>
</evidence>
<dbReference type="InterPro" id="IPR007992">
    <property type="entry name" value="CybS"/>
</dbReference>
<dbReference type="OMA" id="DYIPKRK"/>
<evidence type="ECO:0000256" key="3">
    <source>
        <dbReference type="ARBA" id="ARBA00022448"/>
    </source>
</evidence>
<keyword evidence="6 12" id="KW-0809">Transit peptide</keyword>
<dbReference type="OrthoDB" id="18577at2759"/>
<organism evidence="13 14">
    <name type="scientific">Eremothecium gossypii (strain ATCC 10895 / CBS 109.51 / FGSC 9923 / NRRL Y-1056)</name>
    <name type="common">Yeast</name>
    <name type="synonym">Ashbya gossypii</name>
    <dbReference type="NCBI Taxonomy" id="284811"/>
    <lineage>
        <taxon>Eukaryota</taxon>
        <taxon>Fungi</taxon>
        <taxon>Dikarya</taxon>
        <taxon>Ascomycota</taxon>
        <taxon>Saccharomycotina</taxon>
        <taxon>Saccharomycetes</taxon>
        <taxon>Saccharomycetales</taxon>
        <taxon>Saccharomycetaceae</taxon>
        <taxon>Eremothecium</taxon>
    </lineage>
</organism>
<protein>
    <recommendedName>
        <fullName evidence="12">Succinate dehydrogenase [ubiquinone] cytochrome b small subunit</fullName>
    </recommendedName>
</protein>
<keyword evidence="14" id="KW-1185">Reference proteome</keyword>
<name>Q752Q0_EREGS</name>
<dbReference type="PANTHER" id="PTHR13337:SF2">
    <property type="entry name" value="SUCCINATE DEHYDROGENASE [UBIQUINONE] CYTOCHROME B SMALL SUBUNIT, MITOCHONDRIAL"/>
    <property type="match status" value="1"/>
</dbReference>
<dbReference type="FunFam" id="1.20.1300.10:FF:000007">
    <property type="entry name" value="Succinate dehydrogenase [ubiquinone] cytochrome b small subunit"/>
    <property type="match status" value="1"/>
</dbReference>
<keyword evidence="3" id="KW-0813">Transport</keyword>
<evidence type="ECO:0000256" key="10">
    <source>
        <dbReference type="PIRSR" id="PIRSR607992-1"/>
    </source>
</evidence>
<dbReference type="HOGENOM" id="CLU_096618_0_0_1"/>
<gene>
    <name evidence="13" type="ORF">AGOS_AFR523C</name>
</gene>
<dbReference type="InParanoid" id="Q752Q0"/>
<dbReference type="InterPro" id="IPR034804">
    <property type="entry name" value="SQR/QFR_C/D"/>
</dbReference>
<dbReference type="Pfam" id="PF05328">
    <property type="entry name" value="CybS"/>
    <property type="match status" value="1"/>
</dbReference>
<dbReference type="GO" id="GO:0046872">
    <property type="term" value="F:metal ion binding"/>
    <property type="evidence" value="ECO:0007669"/>
    <property type="project" value="UniProtKB-KW"/>
</dbReference>
<evidence type="ECO:0000256" key="7">
    <source>
        <dbReference type="ARBA" id="ARBA00022989"/>
    </source>
</evidence>
<keyword evidence="7 12" id="KW-1133">Transmembrane helix</keyword>
<dbReference type="GO" id="GO:0045039">
    <property type="term" value="P:protein insertion into mitochondrial inner membrane"/>
    <property type="evidence" value="ECO:0000318"/>
    <property type="project" value="GO_Central"/>
</dbReference>
<evidence type="ECO:0000256" key="6">
    <source>
        <dbReference type="ARBA" id="ARBA00022946"/>
    </source>
</evidence>
<dbReference type="GO" id="GO:0042721">
    <property type="term" value="C:TIM22 mitochondrial import inner membrane insertion complex"/>
    <property type="evidence" value="ECO:0000318"/>
    <property type="project" value="GO_Central"/>
</dbReference>
<reference evidence="13 14" key="1">
    <citation type="journal article" date="2004" name="Science">
        <title>The Ashbya gossypii genome as a tool for mapping the ancient Saccharomyces cerevisiae genome.</title>
        <authorList>
            <person name="Dietrich F.S."/>
            <person name="Voegeli S."/>
            <person name="Brachat S."/>
            <person name="Lerch A."/>
            <person name="Gates K."/>
            <person name="Steiner S."/>
            <person name="Mohr C."/>
            <person name="Pohlmann R."/>
            <person name="Luedi P."/>
            <person name="Choi S."/>
            <person name="Wing R.A."/>
            <person name="Flavier A."/>
            <person name="Gaffney T.D."/>
            <person name="Philippsen P."/>
        </authorList>
    </citation>
    <scope>NUCLEOTIDE SEQUENCE [LARGE SCALE GENOMIC DNA]</scope>
    <source>
        <strain evidence="14">ATCC 10895 / CBS 109.51 / FGSC 9923 / NRRL Y-1056</strain>
    </source>
</reference>
<dbReference type="RefSeq" id="NP_986070.1">
    <property type="nucleotide sequence ID" value="NM_212206.2"/>
</dbReference>
<dbReference type="Proteomes" id="UP000000591">
    <property type="component" value="Chromosome VI"/>
</dbReference>
<evidence type="ECO:0000256" key="4">
    <source>
        <dbReference type="ARBA" id="ARBA00022692"/>
    </source>
</evidence>
<dbReference type="GO" id="GO:0071806">
    <property type="term" value="P:protein transmembrane transport"/>
    <property type="evidence" value="ECO:0007669"/>
    <property type="project" value="GOC"/>
</dbReference>
<dbReference type="eggNOG" id="KOG4097">
    <property type="taxonomic scope" value="Eukaryota"/>
</dbReference>
<keyword evidence="8 12" id="KW-0496">Mitochondrion</keyword>
<dbReference type="KEGG" id="ago:AGOS_AFR523C"/>
<keyword evidence="5 12" id="KW-0999">Mitochondrion inner membrane</keyword>
<reference evidence="14" key="2">
    <citation type="journal article" date="2013" name="G3 (Bethesda)">
        <title>Genomes of Ashbya fungi isolated from insects reveal four mating-type loci, numerous translocations, lack of transposons, and distinct gene duplications.</title>
        <authorList>
            <person name="Dietrich F.S."/>
            <person name="Voegeli S."/>
            <person name="Kuo S."/>
            <person name="Philippsen P."/>
        </authorList>
    </citation>
    <scope>GENOME REANNOTATION</scope>
    <source>
        <strain evidence="14">ATCC 10895 / CBS 109.51 / FGSC 9923 / NRRL Y-1056</strain>
    </source>
</reference>
<comment type="subcellular location">
    <subcellularLocation>
        <location evidence="1 12">Mitochondrion inner membrane</location>
        <topology evidence="1 12">Multi-pass membrane protein</topology>
    </subcellularLocation>
</comment>
<dbReference type="GeneID" id="4622349"/>
<keyword evidence="11" id="KW-0479">Metal-binding</keyword>
<dbReference type="AlphaFoldDB" id="Q752Q0"/>
<feature type="binding site" evidence="10">
    <location>
        <position position="121"/>
    </location>
    <ligand>
        <name>a ubiquinone</name>
        <dbReference type="ChEBI" id="CHEBI:16389"/>
        <note>ligand shared with IP/SDHB</note>
    </ligand>
</feature>
<feature type="transmembrane region" description="Helical" evidence="12">
    <location>
        <begin position="67"/>
        <end position="85"/>
    </location>
</feature>
<dbReference type="STRING" id="284811.Q752Q0"/>
<dbReference type="Gene3D" id="1.20.1300.10">
    <property type="entry name" value="Fumarate reductase/succinate dehydrogenase, transmembrane subunit"/>
    <property type="match status" value="1"/>
</dbReference>
<evidence type="ECO:0000256" key="2">
    <source>
        <dbReference type="ARBA" id="ARBA00007294"/>
    </source>
</evidence>
<evidence type="ECO:0000313" key="14">
    <source>
        <dbReference type="Proteomes" id="UP000000591"/>
    </source>
</evidence>
<comment type="similarity">
    <text evidence="2 12">Belongs to the CybS family.</text>
</comment>
<keyword evidence="9 12" id="KW-0472">Membrane</keyword>